<reference evidence="2 3" key="1">
    <citation type="submission" date="2019-01" db="EMBL/GenBank/DDBJ databases">
        <title>Complete genome sequencing of Aequorivita sp. H23M31.</title>
        <authorList>
            <person name="Bae J.-W."/>
        </authorList>
    </citation>
    <scope>NUCLEOTIDE SEQUENCE [LARGE SCALE GENOMIC DNA]</scope>
    <source>
        <strain evidence="2 3">H23M31</strain>
    </source>
</reference>
<dbReference type="CDD" id="cd00093">
    <property type="entry name" value="HTH_XRE"/>
    <property type="match status" value="1"/>
</dbReference>
<name>A0A410G1Q9_9FLAO</name>
<dbReference type="InterPro" id="IPR010982">
    <property type="entry name" value="Lambda_DNA-bd_dom_sf"/>
</dbReference>
<sequence>MKTFANKIKDLRIQKELLLRQVAAAIEVDTSMVSKFENGERFPTREQIEKLATFFKVSEEDFLVDAFSDKLVYDFSEEPLALDILKQTVKKIKSKNKKLQ</sequence>
<protein>
    <submittedName>
        <fullName evidence="2">XRE family transcriptional regulator</fullName>
    </submittedName>
</protein>
<dbReference type="SUPFAM" id="SSF47413">
    <property type="entry name" value="lambda repressor-like DNA-binding domains"/>
    <property type="match status" value="1"/>
</dbReference>
<dbReference type="AlphaFoldDB" id="A0A410G1Q9"/>
<dbReference type="InterPro" id="IPR001387">
    <property type="entry name" value="Cro/C1-type_HTH"/>
</dbReference>
<dbReference type="RefSeq" id="WP_128249606.1">
    <property type="nucleotide sequence ID" value="NZ_CP034951.1"/>
</dbReference>
<gene>
    <name evidence="2" type="ORF">EI546_05520</name>
</gene>
<proteinExistence type="predicted"/>
<dbReference type="EMBL" id="CP034951">
    <property type="protein sequence ID" value="QAA81218.1"/>
    <property type="molecule type" value="Genomic_DNA"/>
</dbReference>
<evidence type="ECO:0000259" key="1">
    <source>
        <dbReference type="PROSITE" id="PS50943"/>
    </source>
</evidence>
<organism evidence="2 3">
    <name type="scientific">Aequorivita ciconiae</name>
    <dbReference type="NCBI Taxonomy" id="2494375"/>
    <lineage>
        <taxon>Bacteria</taxon>
        <taxon>Pseudomonadati</taxon>
        <taxon>Bacteroidota</taxon>
        <taxon>Flavobacteriia</taxon>
        <taxon>Flavobacteriales</taxon>
        <taxon>Flavobacteriaceae</taxon>
        <taxon>Aequorivita</taxon>
    </lineage>
</organism>
<evidence type="ECO:0000313" key="2">
    <source>
        <dbReference type="EMBL" id="QAA81218.1"/>
    </source>
</evidence>
<dbReference type="Gene3D" id="1.10.260.40">
    <property type="entry name" value="lambda repressor-like DNA-binding domains"/>
    <property type="match status" value="1"/>
</dbReference>
<dbReference type="PROSITE" id="PS50943">
    <property type="entry name" value="HTH_CROC1"/>
    <property type="match status" value="1"/>
</dbReference>
<accession>A0A410G1Q9</accession>
<dbReference type="KEGG" id="aev:EI546_05520"/>
<keyword evidence="3" id="KW-1185">Reference proteome</keyword>
<dbReference type="SMART" id="SM00530">
    <property type="entry name" value="HTH_XRE"/>
    <property type="match status" value="1"/>
</dbReference>
<dbReference type="OrthoDB" id="1388275at2"/>
<dbReference type="GO" id="GO:0003677">
    <property type="term" value="F:DNA binding"/>
    <property type="evidence" value="ECO:0007669"/>
    <property type="project" value="InterPro"/>
</dbReference>
<dbReference type="Proteomes" id="UP000285517">
    <property type="component" value="Chromosome"/>
</dbReference>
<dbReference type="Pfam" id="PF01381">
    <property type="entry name" value="HTH_3"/>
    <property type="match status" value="1"/>
</dbReference>
<feature type="domain" description="HTH cro/C1-type" evidence="1">
    <location>
        <begin position="8"/>
        <end position="62"/>
    </location>
</feature>
<evidence type="ECO:0000313" key="3">
    <source>
        <dbReference type="Proteomes" id="UP000285517"/>
    </source>
</evidence>